<reference evidence="10" key="1">
    <citation type="submission" date="2016-10" db="EMBL/GenBank/DDBJ databases">
        <authorList>
            <person name="Varghese N."/>
            <person name="Submissions S."/>
        </authorList>
    </citation>
    <scope>NUCLEOTIDE SEQUENCE [LARGE SCALE GENOMIC DNA]</scope>
    <source>
        <strain evidence="10">DSM 4002</strain>
    </source>
</reference>
<feature type="binding site" evidence="7">
    <location>
        <position position="78"/>
    </location>
    <ligand>
        <name>Zn(2+)</name>
        <dbReference type="ChEBI" id="CHEBI:29105"/>
    </ligand>
</feature>
<evidence type="ECO:0000256" key="3">
    <source>
        <dbReference type="ARBA" id="ARBA00022801"/>
    </source>
</evidence>
<feature type="binding site" evidence="7">
    <location>
        <position position="80"/>
    </location>
    <ligand>
        <name>Fe(3+)</name>
        <dbReference type="ChEBI" id="CHEBI:29034"/>
    </ligand>
</feature>
<dbReference type="HAMAP" id="MF_00372">
    <property type="entry name" value="HutI"/>
    <property type="match status" value="1"/>
</dbReference>
<organism evidence="9 10">
    <name type="scientific">Flavobacterium succinicans</name>
    <dbReference type="NCBI Taxonomy" id="29536"/>
    <lineage>
        <taxon>Bacteria</taxon>
        <taxon>Pseudomonadati</taxon>
        <taxon>Bacteroidota</taxon>
        <taxon>Flavobacteriia</taxon>
        <taxon>Flavobacteriales</taxon>
        <taxon>Flavobacteriaceae</taxon>
        <taxon>Flavobacterium</taxon>
    </lineage>
</organism>
<dbReference type="Proteomes" id="UP000182961">
    <property type="component" value="Unassembled WGS sequence"/>
</dbReference>
<dbReference type="NCBIfam" id="TIGR01224">
    <property type="entry name" value="hutI"/>
    <property type="match status" value="1"/>
</dbReference>
<keyword evidence="10" id="KW-1185">Reference proteome</keyword>
<dbReference type="Gene3D" id="2.30.40.10">
    <property type="entry name" value="Urease, subunit C, domain 1"/>
    <property type="match status" value="1"/>
</dbReference>
<feature type="binding site" evidence="7">
    <location>
        <position position="80"/>
    </location>
    <ligand>
        <name>Zn(2+)</name>
        <dbReference type="ChEBI" id="CHEBI:29105"/>
    </ligand>
</feature>
<dbReference type="GO" id="GO:0005506">
    <property type="term" value="F:iron ion binding"/>
    <property type="evidence" value="ECO:0007669"/>
    <property type="project" value="UniProtKB-UniRule"/>
</dbReference>
<comment type="catalytic activity">
    <reaction evidence="7">
        <text>4-imidazolone-5-propanoate + H2O = N-formimidoyl-L-glutamate</text>
        <dbReference type="Rhea" id="RHEA:23660"/>
        <dbReference type="ChEBI" id="CHEBI:15377"/>
        <dbReference type="ChEBI" id="CHEBI:58928"/>
        <dbReference type="ChEBI" id="CHEBI:77893"/>
        <dbReference type="EC" id="3.5.2.7"/>
    </reaction>
</comment>
<dbReference type="RefSeq" id="WP_024981836.1">
    <property type="nucleotide sequence ID" value="NZ_CBCRUM010000011.1"/>
</dbReference>
<dbReference type="SUPFAM" id="SSF51338">
    <property type="entry name" value="Composite domain of metallo-dependent hydrolases"/>
    <property type="match status" value="1"/>
</dbReference>
<keyword evidence="3 7" id="KW-0378">Hydrolase</keyword>
<dbReference type="GO" id="GO:0019556">
    <property type="term" value="P:L-histidine catabolic process to glutamate and formamide"/>
    <property type="evidence" value="ECO:0007669"/>
    <property type="project" value="UniProtKB-UniRule"/>
</dbReference>
<keyword evidence="2 7" id="KW-0479">Metal-binding</keyword>
<comment type="function">
    <text evidence="7">Catalyzes the hydrolytic cleavage of the carbon-nitrogen bond in imidazolone-5-propanoate to yield N-formimidoyl-L-glutamate. It is the third step in the universal histidine degradation pathway.</text>
</comment>
<comment type="similarity">
    <text evidence="7">Belongs to the metallo-dependent hydrolases superfamily. HutI family.</text>
</comment>
<dbReference type="PANTHER" id="PTHR42752">
    <property type="entry name" value="IMIDAZOLONEPROPIONASE"/>
    <property type="match status" value="1"/>
</dbReference>
<feature type="binding site" evidence="7">
    <location>
        <position position="150"/>
    </location>
    <ligand>
        <name>4-imidazolone-5-propanoate</name>
        <dbReference type="ChEBI" id="CHEBI:77893"/>
    </ligand>
</feature>
<dbReference type="InterPro" id="IPR032466">
    <property type="entry name" value="Metal_Hydrolase"/>
</dbReference>
<feature type="binding site" evidence="7">
    <location>
        <position position="87"/>
    </location>
    <ligand>
        <name>4-imidazolone-5-propanoate</name>
        <dbReference type="ChEBI" id="CHEBI:77893"/>
    </ligand>
</feature>
<dbReference type="GO" id="GO:0019557">
    <property type="term" value="P:L-histidine catabolic process to glutamate and formate"/>
    <property type="evidence" value="ECO:0007669"/>
    <property type="project" value="UniProtKB-UniPathway"/>
</dbReference>
<evidence type="ECO:0000313" key="10">
    <source>
        <dbReference type="Proteomes" id="UP000182961"/>
    </source>
</evidence>
<feature type="binding site" evidence="7">
    <location>
        <position position="248"/>
    </location>
    <ligand>
        <name>Zn(2+)</name>
        <dbReference type="ChEBI" id="CHEBI:29105"/>
    </ligand>
</feature>
<evidence type="ECO:0000313" key="9">
    <source>
        <dbReference type="EMBL" id="SFN11885.1"/>
    </source>
</evidence>
<dbReference type="SUPFAM" id="SSF51556">
    <property type="entry name" value="Metallo-dependent hydrolases"/>
    <property type="match status" value="1"/>
</dbReference>
<dbReference type="eggNOG" id="COG1228">
    <property type="taxonomic scope" value="Bacteria"/>
</dbReference>
<dbReference type="CDD" id="cd01296">
    <property type="entry name" value="Imidazolone-5PH"/>
    <property type="match status" value="1"/>
</dbReference>
<dbReference type="PANTHER" id="PTHR42752:SF1">
    <property type="entry name" value="IMIDAZOLONEPROPIONASE-RELATED"/>
    <property type="match status" value="1"/>
</dbReference>
<dbReference type="GO" id="GO:0005737">
    <property type="term" value="C:cytoplasm"/>
    <property type="evidence" value="ECO:0007669"/>
    <property type="project" value="UniProtKB-SubCell"/>
</dbReference>
<sequence length="412" mass="45274">MTTLITNIKELLQIRNENSTKVSGAEMAILPSIKNAFLLIENDLITDFGSMEKMPIREVDQIIDATGKIVLPSWCDSHTHIVYAGNREQEFVDRINGLTYEEIANRGGGILNSAQKLNETSEDELYSQSEQRLKEVIKLGTGAVEIKSGYGLTVEGELKMLRVIKKLAQNYPITIKATFLGAHAYPSLYKDNKEGYLDLIINKMLPEIAKEKLADFIDVFCETGYFSVAQTKKIIEAGLRYGLIPKIHVNQFNSIGGIQMGVKHKALSVDHLEIMNPEDVEALLHTETMPVALPSCSYFLSIPYTPARKMIAAGLPLALATDYNPGSTPSGNMNFVVATACIKMKMTPEEAINAATLNGAYAMGISTTHGSITIGKKANLIITKTLHSFYQLPYAFGSNLIDTVILDGKVYA</sequence>
<dbReference type="STRING" id="29536.FLB_10090"/>
<dbReference type="FunFam" id="3.20.20.140:FF:000007">
    <property type="entry name" value="Imidazolonepropionase"/>
    <property type="match status" value="1"/>
</dbReference>
<dbReference type="Gene3D" id="3.20.20.140">
    <property type="entry name" value="Metal-dependent hydrolases"/>
    <property type="match status" value="1"/>
</dbReference>
<evidence type="ECO:0000256" key="2">
    <source>
        <dbReference type="ARBA" id="ARBA00022723"/>
    </source>
</evidence>
<name>A0A1I4WEP5_9FLAO</name>
<feature type="binding site" evidence="7">
    <location>
        <position position="183"/>
    </location>
    <ligand>
        <name>4-imidazolone-5-propanoate</name>
        <dbReference type="ChEBI" id="CHEBI:77893"/>
    </ligand>
</feature>
<evidence type="ECO:0000256" key="5">
    <source>
        <dbReference type="ARBA" id="ARBA00022833"/>
    </source>
</evidence>
<dbReference type="UniPathway" id="UPA00379">
    <property type="reaction ID" value="UER00551"/>
</dbReference>
<comment type="cofactor">
    <cofactor evidence="7">
        <name>Zn(2+)</name>
        <dbReference type="ChEBI" id="CHEBI:29105"/>
    </cofactor>
    <cofactor evidence="7">
        <name>Fe(3+)</name>
        <dbReference type="ChEBI" id="CHEBI:29034"/>
    </cofactor>
    <text evidence="7">Binds 1 zinc or iron ion per subunit.</text>
</comment>
<proteinExistence type="inferred from homology"/>
<comment type="subcellular location">
    <subcellularLocation>
        <location evidence="7">Cytoplasm</location>
    </subcellularLocation>
</comment>
<dbReference type="InterPro" id="IPR005920">
    <property type="entry name" value="HutI"/>
</dbReference>
<dbReference type="InterPro" id="IPR011059">
    <property type="entry name" value="Metal-dep_hydrolase_composite"/>
</dbReference>
<feature type="binding site" evidence="7">
    <location>
        <position position="150"/>
    </location>
    <ligand>
        <name>N-formimidoyl-L-glutamate</name>
        <dbReference type="ChEBI" id="CHEBI:58928"/>
    </ligand>
</feature>
<comment type="pathway">
    <text evidence="7">Amino-acid degradation; L-histidine degradation into L-glutamate; N-formimidoyl-L-glutamate from L-histidine: step 3/3.</text>
</comment>
<feature type="binding site" evidence="7">
    <location>
        <position position="324"/>
    </location>
    <ligand>
        <name>N-formimidoyl-L-glutamate</name>
        <dbReference type="ChEBI" id="CHEBI:58928"/>
    </ligand>
</feature>
<evidence type="ECO:0000256" key="4">
    <source>
        <dbReference type="ARBA" id="ARBA00022808"/>
    </source>
</evidence>
<keyword evidence="6 7" id="KW-0408">Iron</keyword>
<feature type="binding site" evidence="7">
    <location>
        <position position="322"/>
    </location>
    <ligand>
        <name>Zn(2+)</name>
        <dbReference type="ChEBI" id="CHEBI:29105"/>
    </ligand>
</feature>
<dbReference type="EC" id="3.5.2.7" evidence="1 7"/>
<feature type="binding site" evidence="7">
    <location>
        <position position="78"/>
    </location>
    <ligand>
        <name>Fe(3+)</name>
        <dbReference type="ChEBI" id="CHEBI:29034"/>
    </ligand>
</feature>
<feature type="binding site" evidence="7">
    <location>
        <position position="327"/>
    </location>
    <ligand>
        <name>4-imidazolone-5-propanoate</name>
        <dbReference type="ChEBI" id="CHEBI:77893"/>
    </ligand>
</feature>
<dbReference type="InterPro" id="IPR006680">
    <property type="entry name" value="Amidohydro-rel"/>
</dbReference>
<protein>
    <recommendedName>
        <fullName evidence="1 7">Imidazolonepropionase</fullName>
        <ecNumber evidence="1 7">3.5.2.7</ecNumber>
    </recommendedName>
    <alternativeName>
        <fullName evidence="7">Imidazolone-5-propionate hydrolase</fullName>
    </alternativeName>
</protein>
<feature type="binding site" evidence="7">
    <location>
        <position position="251"/>
    </location>
    <ligand>
        <name>4-imidazolone-5-propanoate</name>
        <dbReference type="ChEBI" id="CHEBI:77893"/>
    </ligand>
</feature>
<dbReference type="AlphaFoldDB" id="A0A1I4WEP5"/>
<evidence type="ECO:0000259" key="8">
    <source>
        <dbReference type="Pfam" id="PF01979"/>
    </source>
</evidence>
<evidence type="ECO:0000256" key="6">
    <source>
        <dbReference type="ARBA" id="ARBA00023004"/>
    </source>
</evidence>
<gene>
    <name evidence="7" type="primary">hutI</name>
    <name evidence="9" type="ORF">SAMN05444143_106151</name>
</gene>
<dbReference type="GO" id="GO:0050480">
    <property type="term" value="F:imidazolonepropionase activity"/>
    <property type="evidence" value="ECO:0007669"/>
    <property type="project" value="UniProtKB-UniRule"/>
</dbReference>
<feature type="binding site" evidence="7">
    <location>
        <position position="248"/>
    </location>
    <ligand>
        <name>Fe(3+)</name>
        <dbReference type="ChEBI" id="CHEBI:29034"/>
    </ligand>
</feature>
<accession>A0A1I4WEP5</accession>
<feature type="binding site" evidence="7">
    <location>
        <position position="326"/>
    </location>
    <ligand>
        <name>N-formimidoyl-L-glutamate</name>
        <dbReference type="ChEBI" id="CHEBI:58928"/>
    </ligand>
</feature>
<keyword evidence="7" id="KW-0963">Cytoplasm</keyword>
<keyword evidence="5 7" id="KW-0862">Zinc</keyword>
<dbReference type="EMBL" id="FOUT01000006">
    <property type="protein sequence ID" value="SFN11885.1"/>
    <property type="molecule type" value="Genomic_DNA"/>
</dbReference>
<evidence type="ECO:0000256" key="1">
    <source>
        <dbReference type="ARBA" id="ARBA00012864"/>
    </source>
</evidence>
<evidence type="ECO:0000256" key="7">
    <source>
        <dbReference type="HAMAP-Rule" id="MF_00372"/>
    </source>
</evidence>
<feature type="domain" description="Amidohydrolase-related" evidence="8">
    <location>
        <begin position="69"/>
        <end position="410"/>
    </location>
</feature>
<dbReference type="Pfam" id="PF01979">
    <property type="entry name" value="Amidohydro_1"/>
    <property type="match status" value="1"/>
</dbReference>
<feature type="binding site" evidence="7">
    <location>
        <position position="322"/>
    </location>
    <ligand>
        <name>Fe(3+)</name>
        <dbReference type="ChEBI" id="CHEBI:29034"/>
    </ligand>
</feature>
<keyword evidence="4 7" id="KW-0369">Histidine metabolism</keyword>
<dbReference type="GO" id="GO:0008270">
    <property type="term" value="F:zinc ion binding"/>
    <property type="evidence" value="ECO:0007669"/>
    <property type="project" value="UniProtKB-UniRule"/>
</dbReference>